<evidence type="ECO:0000313" key="2">
    <source>
        <dbReference type="EMBL" id="KAF1303108.1"/>
    </source>
</evidence>
<comment type="caution">
    <text evidence="2">The sequence shown here is derived from an EMBL/GenBank/DDBJ whole genome shotgun (WGS) entry which is preliminary data.</text>
</comment>
<keyword evidence="3" id="KW-1185">Reference proteome</keyword>
<dbReference type="RefSeq" id="WP_161902478.1">
    <property type="nucleotide sequence ID" value="NZ_MAEL01000044.1"/>
</dbReference>
<feature type="transmembrane region" description="Helical" evidence="1">
    <location>
        <begin position="75"/>
        <end position="94"/>
    </location>
</feature>
<reference evidence="2 3" key="1">
    <citation type="submission" date="2016-06" db="EMBL/GenBank/DDBJ databases">
        <title>Four novel species of enterococci isolated from chicken manure.</title>
        <authorList>
            <person name="Van Tyne D."/>
        </authorList>
    </citation>
    <scope>NUCLEOTIDE SEQUENCE [LARGE SCALE GENOMIC DNA]</scope>
    <source>
        <strain evidence="2 3">CU12B</strain>
    </source>
</reference>
<accession>A0ABQ6YYF1</accession>
<organism evidence="2 3">
    <name type="scientific">Candidatus Enterococcus willemsii</name>
    <dbReference type="NCBI Taxonomy" id="1857215"/>
    <lineage>
        <taxon>Bacteria</taxon>
        <taxon>Bacillati</taxon>
        <taxon>Bacillota</taxon>
        <taxon>Bacilli</taxon>
        <taxon>Lactobacillales</taxon>
        <taxon>Enterococcaceae</taxon>
        <taxon>Enterococcus</taxon>
    </lineage>
</organism>
<dbReference type="EMBL" id="MAEL01000044">
    <property type="protein sequence ID" value="KAF1303108.1"/>
    <property type="molecule type" value="Genomic_DNA"/>
</dbReference>
<keyword evidence="1" id="KW-0472">Membrane</keyword>
<evidence type="ECO:0000313" key="3">
    <source>
        <dbReference type="Proteomes" id="UP000782705"/>
    </source>
</evidence>
<sequence>MKSDEALRIPKLSIKSSFFVLFSLVIGGIVIPYVLTLVGMSFRMATILVLPVSFAFSLVYSHYCIETKQGYNQRFFIAWGLTTIVFTIVAYVWLMQGFIF</sequence>
<gene>
    <name evidence="2" type="ORF">BAU17_08235</name>
</gene>
<feature type="transmembrane region" description="Helical" evidence="1">
    <location>
        <begin position="12"/>
        <end position="35"/>
    </location>
</feature>
<keyword evidence="1" id="KW-0812">Transmembrane</keyword>
<proteinExistence type="predicted"/>
<protein>
    <submittedName>
        <fullName evidence="2">Uncharacterized protein</fullName>
    </submittedName>
</protein>
<dbReference type="Proteomes" id="UP000782705">
    <property type="component" value="Unassembled WGS sequence"/>
</dbReference>
<evidence type="ECO:0000256" key="1">
    <source>
        <dbReference type="SAM" id="Phobius"/>
    </source>
</evidence>
<name>A0ABQ6YYF1_9ENTE</name>
<keyword evidence="1" id="KW-1133">Transmembrane helix</keyword>
<feature type="transmembrane region" description="Helical" evidence="1">
    <location>
        <begin position="41"/>
        <end position="63"/>
    </location>
</feature>